<feature type="domain" description="VWFA" evidence="5">
    <location>
        <begin position="179"/>
        <end position="359"/>
    </location>
</feature>
<keyword evidence="1 2" id="KW-1015">Disulfide bond</keyword>
<comment type="caution">
    <text evidence="6">The sequence shown here is derived from an EMBL/GenBank/DDBJ whole genome shotgun (WGS) entry which is preliminary data.</text>
</comment>
<keyword evidence="7" id="KW-1185">Reference proteome</keyword>
<evidence type="ECO:0000256" key="1">
    <source>
        <dbReference type="ARBA" id="ARBA00023157"/>
    </source>
</evidence>
<keyword evidence="6" id="KW-0675">Receptor</keyword>
<dbReference type="SUPFAM" id="SSF53300">
    <property type="entry name" value="vWA-like"/>
    <property type="match status" value="1"/>
</dbReference>
<comment type="caution">
    <text evidence="2">Lacks conserved residue(s) required for the propagation of feature annotation.</text>
</comment>
<dbReference type="EMBL" id="JARQWQ010000010">
    <property type="protein sequence ID" value="KAK2569103.1"/>
    <property type="molecule type" value="Genomic_DNA"/>
</dbReference>
<dbReference type="InterPro" id="IPR050525">
    <property type="entry name" value="ECM_Assembly_Org"/>
</dbReference>
<keyword evidence="6" id="KW-0812">Transmembrane</keyword>
<evidence type="ECO:0000259" key="5">
    <source>
        <dbReference type="PROSITE" id="PS50234"/>
    </source>
</evidence>
<gene>
    <name evidence="6" type="ORF">P5673_005989</name>
</gene>
<sequence length="360" mass="40174">MQSKSRNILMFAFVAVFFITYTIDAVTQPLPHTKCKRSYKKLGCFEADLKLFDELLITDRDKRSSKNDGHSLNWKQWEASIHSLACRCAEAARKRGFKVFGLQNYGECWSGPVDERTYNQTRRLNDCLMILGHPPPPDPCKNGGSCIELKPSGYKCACAKGFSGESCEKGSCSPSNIYDLGLVIDGSGSESYLDFVQTQIFVINLIDLFQIGSDGTHVGVIVYSNKARLVFSLSQFHDPVELQLQLLRLQLQKGSRRIDLALKKAGTELFSDKEGDRKKVPDVLVVITTGNTIKNSEPYEDVLKPLKDRSIHIIAIGVGDKVSTDELTQIAMGRKENIIQADSTDELEPGRIHEMISKIC</sequence>
<accession>A0AAD9VC53</accession>
<protein>
    <submittedName>
        <fullName evidence="6">Transmembrane cell adhesion receptor mua-3</fullName>
    </submittedName>
</protein>
<dbReference type="GO" id="GO:0005509">
    <property type="term" value="F:calcium ion binding"/>
    <property type="evidence" value="ECO:0007669"/>
    <property type="project" value="InterPro"/>
</dbReference>
<evidence type="ECO:0000259" key="4">
    <source>
        <dbReference type="PROSITE" id="PS50026"/>
    </source>
</evidence>
<dbReference type="SMART" id="SM00181">
    <property type="entry name" value="EGF"/>
    <property type="match status" value="1"/>
</dbReference>
<proteinExistence type="predicted"/>
<feature type="signal peptide" evidence="3">
    <location>
        <begin position="1"/>
        <end position="25"/>
    </location>
</feature>
<dbReference type="CDD" id="cd00054">
    <property type="entry name" value="EGF_CA"/>
    <property type="match status" value="1"/>
</dbReference>
<name>A0AAD9VC53_ACRCE</name>
<dbReference type="PROSITE" id="PS00022">
    <property type="entry name" value="EGF_1"/>
    <property type="match status" value="1"/>
</dbReference>
<dbReference type="Proteomes" id="UP001249851">
    <property type="component" value="Unassembled WGS sequence"/>
</dbReference>
<dbReference type="Pfam" id="PF00008">
    <property type="entry name" value="EGF"/>
    <property type="match status" value="1"/>
</dbReference>
<dbReference type="PROSITE" id="PS01186">
    <property type="entry name" value="EGF_2"/>
    <property type="match status" value="1"/>
</dbReference>
<dbReference type="PRINTS" id="PR00453">
    <property type="entry name" value="VWFADOMAIN"/>
</dbReference>
<dbReference type="CDD" id="cd01450">
    <property type="entry name" value="vWFA_subfamily_ECM"/>
    <property type="match status" value="1"/>
</dbReference>
<evidence type="ECO:0000256" key="2">
    <source>
        <dbReference type="PROSITE-ProRule" id="PRU00076"/>
    </source>
</evidence>
<dbReference type="InterPro" id="IPR000742">
    <property type="entry name" value="EGF"/>
</dbReference>
<dbReference type="PANTHER" id="PTHR24020:SF20">
    <property type="entry name" value="PH DOMAIN-CONTAINING PROTEIN"/>
    <property type="match status" value="1"/>
</dbReference>
<dbReference type="SMART" id="SM00179">
    <property type="entry name" value="EGF_CA"/>
    <property type="match status" value="1"/>
</dbReference>
<reference evidence="6" key="2">
    <citation type="journal article" date="2023" name="Science">
        <title>Genomic signatures of disease resistance in endangered staghorn corals.</title>
        <authorList>
            <person name="Vollmer S.V."/>
            <person name="Selwyn J.D."/>
            <person name="Despard B.A."/>
            <person name="Roesel C.L."/>
        </authorList>
    </citation>
    <scope>NUCLEOTIDE SEQUENCE</scope>
    <source>
        <strain evidence="6">K2</strain>
    </source>
</reference>
<keyword evidence="3" id="KW-0732">Signal</keyword>
<feature type="chain" id="PRO_5042142737" evidence="3">
    <location>
        <begin position="26"/>
        <end position="360"/>
    </location>
</feature>
<feature type="domain" description="EGF-like" evidence="4">
    <location>
        <begin position="123"/>
        <end position="168"/>
    </location>
</feature>
<dbReference type="PANTHER" id="PTHR24020">
    <property type="entry name" value="COLLAGEN ALPHA"/>
    <property type="match status" value="1"/>
</dbReference>
<dbReference type="AlphaFoldDB" id="A0AAD9VC53"/>
<dbReference type="SMART" id="SM00327">
    <property type="entry name" value="VWA"/>
    <property type="match status" value="1"/>
</dbReference>
<feature type="disulfide bond" evidence="2">
    <location>
        <begin position="158"/>
        <end position="167"/>
    </location>
</feature>
<evidence type="ECO:0000313" key="6">
    <source>
        <dbReference type="EMBL" id="KAK2569103.1"/>
    </source>
</evidence>
<dbReference type="Gene3D" id="2.10.25.10">
    <property type="entry name" value="Laminin"/>
    <property type="match status" value="1"/>
</dbReference>
<dbReference type="InterPro" id="IPR002035">
    <property type="entry name" value="VWF_A"/>
</dbReference>
<dbReference type="FunFam" id="2.10.25.10:FF:000294">
    <property type="entry name" value="Delta-like protein"/>
    <property type="match status" value="1"/>
</dbReference>
<dbReference type="Pfam" id="PF00092">
    <property type="entry name" value="VWA"/>
    <property type="match status" value="1"/>
</dbReference>
<dbReference type="InterPro" id="IPR001881">
    <property type="entry name" value="EGF-like_Ca-bd_dom"/>
</dbReference>
<dbReference type="PROSITE" id="PS50234">
    <property type="entry name" value="VWFA"/>
    <property type="match status" value="1"/>
</dbReference>
<evidence type="ECO:0000313" key="7">
    <source>
        <dbReference type="Proteomes" id="UP001249851"/>
    </source>
</evidence>
<dbReference type="InterPro" id="IPR036465">
    <property type="entry name" value="vWFA_dom_sf"/>
</dbReference>
<keyword evidence="2" id="KW-0245">EGF-like domain</keyword>
<keyword evidence="6" id="KW-0472">Membrane</keyword>
<organism evidence="6 7">
    <name type="scientific">Acropora cervicornis</name>
    <name type="common">Staghorn coral</name>
    <dbReference type="NCBI Taxonomy" id="6130"/>
    <lineage>
        <taxon>Eukaryota</taxon>
        <taxon>Metazoa</taxon>
        <taxon>Cnidaria</taxon>
        <taxon>Anthozoa</taxon>
        <taxon>Hexacorallia</taxon>
        <taxon>Scleractinia</taxon>
        <taxon>Astrocoeniina</taxon>
        <taxon>Acroporidae</taxon>
        <taxon>Acropora</taxon>
    </lineage>
</organism>
<dbReference type="PROSITE" id="PS50026">
    <property type="entry name" value="EGF_3"/>
    <property type="match status" value="1"/>
</dbReference>
<evidence type="ECO:0000256" key="3">
    <source>
        <dbReference type="SAM" id="SignalP"/>
    </source>
</evidence>
<dbReference type="Gene3D" id="3.40.50.410">
    <property type="entry name" value="von Willebrand factor, type A domain"/>
    <property type="match status" value="1"/>
</dbReference>
<reference evidence="6" key="1">
    <citation type="journal article" date="2023" name="G3 (Bethesda)">
        <title>Whole genome assembly and annotation of the endangered Caribbean coral Acropora cervicornis.</title>
        <authorList>
            <person name="Selwyn J.D."/>
            <person name="Vollmer S.V."/>
        </authorList>
    </citation>
    <scope>NUCLEOTIDE SEQUENCE</scope>
    <source>
        <strain evidence="6">K2</strain>
    </source>
</reference>